<keyword evidence="7" id="KW-1185">Reference proteome</keyword>
<dbReference type="InterPro" id="IPR014757">
    <property type="entry name" value="Tscrpt_reg_IclR_C"/>
</dbReference>
<evidence type="ECO:0000313" key="7">
    <source>
        <dbReference type="Proteomes" id="UP001161691"/>
    </source>
</evidence>
<dbReference type="PROSITE" id="PS51077">
    <property type="entry name" value="HTH_ICLR"/>
    <property type="match status" value="1"/>
</dbReference>
<name>A0ABT6TDU8_9BACL</name>
<dbReference type="SUPFAM" id="SSF55781">
    <property type="entry name" value="GAF domain-like"/>
    <property type="match status" value="1"/>
</dbReference>
<keyword evidence="3" id="KW-0804">Transcription</keyword>
<protein>
    <submittedName>
        <fullName evidence="6">IclR family transcriptional regulator</fullName>
    </submittedName>
</protein>
<dbReference type="InterPro" id="IPR005471">
    <property type="entry name" value="Tscrpt_reg_IclR_N"/>
</dbReference>
<dbReference type="PANTHER" id="PTHR30136">
    <property type="entry name" value="HELIX-TURN-HELIX TRANSCRIPTIONAL REGULATOR, ICLR FAMILY"/>
    <property type="match status" value="1"/>
</dbReference>
<dbReference type="InterPro" id="IPR050707">
    <property type="entry name" value="HTH_MetabolicPath_Reg"/>
</dbReference>
<evidence type="ECO:0000256" key="1">
    <source>
        <dbReference type="ARBA" id="ARBA00023015"/>
    </source>
</evidence>
<keyword evidence="2" id="KW-0238">DNA-binding</keyword>
<keyword evidence="1" id="KW-0805">Transcription regulation</keyword>
<dbReference type="InterPro" id="IPR029016">
    <property type="entry name" value="GAF-like_dom_sf"/>
</dbReference>
<dbReference type="Pfam" id="PF09339">
    <property type="entry name" value="HTH_IclR"/>
    <property type="match status" value="1"/>
</dbReference>
<dbReference type="Pfam" id="PF01614">
    <property type="entry name" value="IclR_C"/>
    <property type="match status" value="1"/>
</dbReference>
<dbReference type="Gene3D" id="3.30.450.40">
    <property type="match status" value="1"/>
</dbReference>
<sequence>MKNKYSVPALAKGMAIIEMLAASRDALGITDIYERSGLPKSSIFTILSELENLGYVARADAGKYQLTLKLYNVGMERLSKLDIRQAARPEMEAIAQQLKFTVHLAILENDKARYIDKVNGPGFVQFSTQIGQTQLLHNSGVGKALAAFMTDERLTHAIALHGLPKTTEHTMTSPAVFKSFLASVREKGYAIEDEEGEAGIRCIAAPIFDHSGKTAGAIGITALRSELPSISFDAYGKLLQEKASAISAKLGYSDEKQERPR</sequence>
<gene>
    <name evidence="6" type="ORF">KB449_08550</name>
</gene>
<evidence type="ECO:0000313" key="6">
    <source>
        <dbReference type="EMBL" id="MDI4645006.1"/>
    </source>
</evidence>
<dbReference type="SMART" id="SM00346">
    <property type="entry name" value="HTH_ICLR"/>
    <property type="match status" value="1"/>
</dbReference>
<feature type="domain" description="IclR-ED" evidence="5">
    <location>
        <begin position="69"/>
        <end position="252"/>
    </location>
</feature>
<comment type="caution">
    <text evidence="6">The sequence shown here is derived from an EMBL/GenBank/DDBJ whole genome shotgun (WGS) entry which is preliminary data.</text>
</comment>
<dbReference type="InterPro" id="IPR036388">
    <property type="entry name" value="WH-like_DNA-bd_sf"/>
</dbReference>
<dbReference type="SUPFAM" id="SSF46785">
    <property type="entry name" value="Winged helix' DNA-binding domain"/>
    <property type="match status" value="1"/>
</dbReference>
<proteinExistence type="predicted"/>
<dbReference type="InterPro" id="IPR036390">
    <property type="entry name" value="WH_DNA-bd_sf"/>
</dbReference>
<dbReference type="PANTHER" id="PTHR30136:SF35">
    <property type="entry name" value="HTH-TYPE TRANSCRIPTIONAL REGULATOR RV1719"/>
    <property type="match status" value="1"/>
</dbReference>
<accession>A0ABT6TDU8</accession>
<evidence type="ECO:0000256" key="3">
    <source>
        <dbReference type="ARBA" id="ARBA00023163"/>
    </source>
</evidence>
<organism evidence="6 7">
    <name type="scientific">Cohnella hashimotonis</name>
    <dbReference type="NCBI Taxonomy" id="2826895"/>
    <lineage>
        <taxon>Bacteria</taxon>
        <taxon>Bacillati</taxon>
        <taxon>Bacillota</taxon>
        <taxon>Bacilli</taxon>
        <taxon>Bacillales</taxon>
        <taxon>Paenibacillaceae</taxon>
        <taxon>Cohnella</taxon>
    </lineage>
</organism>
<feature type="domain" description="HTH iclR-type" evidence="4">
    <location>
        <begin position="7"/>
        <end position="68"/>
    </location>
</feature>
<dbReference type="RefSeq" id="WP_282907968.1">
    <property type="nucleotide sequence ID" value="NZ_JAGRPV010000001.1"/>
</dbReference>
<reference evidence="6" key="1">
    <citation type="submission" date="2023-04" db="EMBL/GenBank/DDBJ databases">
        <title>Comparative genomic analysis of Cohnella hashimotonis sp. nov., isolated from the International Space Station.</title>
        <authorList>
            <person name="Venkateswaran K."/>
            <person name="Simpson A."/>
        </authorList>
    </citation>
    <scope>NUCLEOTIDE SEQUENCE</scope>
    <source>
        <strain evidence="6">F6_2S_P_1</strain>
    </source>
</reference>
<evidence type="ECO:0000259" key="4">
    <source>
        <dbReference type="PROSITE" id="PS51077"/>
    </source>
</evidence>
<evidence type="ECO:0000256" key="2">
    <source>
        <dbReference type="ARBA" id="ARBA00023125"/>
    </source>
</evidence>
<dbReference type="EMBL" id="JAGRPV010000001">
    <property type="protein sequence ID" value="MDI4645006.1"/>
    <property type="molecule type" value="Genomic_DNA"/>
</dbReference>
<dbReference type="PROSITE" id="PS51078">
    <property type="entry name" value="ICLR_ED"/>
    <property type="match status" value="1"/>
</dbReference>
<dbReference type="Gene3D" id="1.10.10.10">
    <property type="entry name" value="Winged helix-like DNA-binding domain superfamily/Winged helix DNA-binding domain"/>
    <property type="match status" value="1"/>
</dbReference>
<dbReference type="Proteomes" id="UP001161691">
    <property type="component" value="Unassembled WGS sequence"/>
</dbReference>
<evidence type="ECO:0000259" key="5">
    <source>
        <dbReference type="PROSITE" id="PS51078"/>
    </source>
</evidence>